<feature type="compositionally biased region" description="Basic and acidic residues" evidence="1">
    <location>
        <begin position="169"/>
        <end position="191"/>
    </location>
</feature>
<gene>
    <name evidence="2" type="ORF">M5K25_015576</name>
</gene>
<organism evidence="2 3">
    <name type="scientific">Dendrobium thyrsiflorum</name>
    <name type="common">Pinecone-like raceme dendrobium</name>
    <name type="synonym">Orchid</name>
    <dbReference type="NCBI Taxonomy" id="117978"/>
    <lineage>
        <taxon>Eukaryota</taxon>
        <taxon>Viridiplantae</taxon>
        <taxon>Streptophyta</taxon>
        <taxon>Embryophyta</taxon>
        <taxon>Tracheophyta</taxon>
        <taxon>Spermatophyta</taxon>
        <taxon>Magnoliopsida</taxon>
        <taxon>Liliopsida</taxon>
        <taxon>Asparagales</taxon>
        <taxon>Orchidaceae</taxon>
        <taxon>Epidendroideae</taxon>
        <taxon>Malaxideae</taxon>
        <taxon>Dendrobiinae</taxon>
        <taxon>Dendrobium</taxon>
    </lineage>
</organism>
<feature type="compositionally biased region" description="Basic and acidic residues" evidence="1">
    <location>
        <begin position="146"/>
        <end position="161"/>
    </location>
</feature>
<dbReference type="EMBL" id="JANQDX010000012">
    <property type="protein sequence ID" value="KAL0915176.1"/>
    <property type="molecule type" value="Genomic_DNA"/>
</dbReference>
<evidence type="ECO:0000256" key="1">
    <source>
        <dbReference type="SAM" id="MobiDB-lite"/>
    </source>
</evidence>
<dbReference type="Proteomes" id="UP001552299">
    <property type="component" value="Unassembled WGS sequence"/>
</dbReference>
<evidence type="ECO:0000313" key="3">
    <source>
        <dbReference type="Proteomes" id="UP001552299"/>
    </source>
</evidence>
<proteinExistence type="predicted"/>
<comment type="caution">
    <text evidence="2">The sequence shown here is derived from an EMBL/GenBank/DDBJ whole genome shotgun (WGS) entry which is preliminary data.</text>
</comment>
<evidence type="ECO:0000313" key="2">
    <source>
        <dbReference type="EMBL" id="KAL0915176.1"/>
    </source>
</evidence>
<sequence length="302" mass="34343">MRKKRRGSGGSLFNDAIEFRSRPAQDLWEETLLQRDLRVRQRLRRDTRGQQRNRGSGGLVREVTARSGESSSNSGFFGMAAKKVDALEERLEGEMNQIKETVEERSSSMEGQMADLRDVMKKMLEFQTQSSASEAKGPEVKNTNSEIHREEEEVKRVEGRRGKPHLKPFQREERGGRYGERQGHGATKRIDNGNSFRSGSTSLTSRHLKKRNLMKYIVKVRRSAPAEDRRPPATPKVGLVAYCLRQLPHLPTLLAPIQTTRAAPLSVQLVYRLMILQLMASKKMEQELLHNGGYVALSTFIK</sequence>
<feature type="compositionally biased region" description="Polar residues" evidence="1">
    <location>
        <begin position="192"/>
        <end position="205"/>
    </location>
</feature>
<feature type="region of interest" description="Disordered" evidence="1">
    <location>
        <begin position="128"/>
        <end position="205"/>
    </location>
</feature>
<dbReference type="AlphaFoldDB" id="A0ABD0UY12"/>
<accession>A0ABD0UY12</accession>
<name>A0ABD0UY12_DENTH</name>
<feature type="region of interest" description="Disordered" evidence="1">
    <location>
        <begin position="39"/>
        <end position="74"/>
    </location>
</feature>
<reference evidence="2 3" key="1">
    <citation type="journal article" date="2024" name="Plant Biotechnol. J.">
        <title>Dendrobium thyrsiflorum genome and its molecular insights into genes involved in important horticultural traits.</title>
        <authorList>
            <person name="Chen B."/>
            <person name="Wang J.Y."/>
            <person name="Zheng P.J."/>
            <person name="Li K.L."/>
            <person name="Liang Y.M."/>
            <person name="Chen X.F."/>
            <person name="Zhang C."/>
            <person name="Zhao X."/>
            <person name="He X."/>
            <person name="Zhang G.Q."/>
            <person name="Liu Z.J."/>
            <person name="Xu Q."/>
        </authorList>
    </citation>
    <scope>NUCLEOTIDE SEQUENCE [LARGE SCALE GENOMIC DNA]</scope>
    <source>
        <strain evidence="2">GZMU011</strain>
    </source>
</reference>
<feature type="compositionally biased region" description="Basic and acidic residues" evidence="1">
    <location>
        <begin position="39"/>
        <end position="49"/>
    </location>
</feature>
<protein>
    <submittedName>
        <fullName evidence="2">Uncharacterized protein</fullName>
    </submittedName>
</protein>
<keyword evidence="3" id="KW-1185">Reference proteome</keyword>